<keyword evidence="3" id="KW-1185">Reference proteome</keyword>
<evidence type="ECO:0000256" key="1">
    <source>
        <dbReference type="SAM" id="MobiDB-lite"/>
    </source>
</evidence>
<feature type="region of interest" description="Disordered" evidence="1">
    <location>
        <begin position="257"/>
        <end position="288"/>
    </location>
</feature>
<gene>
    <name evidence="2" type="ORF">FJTKL_07944</name>
</gene>
<proteinExistence type="predicted"/>
<organism evidence="2 3">
    <name type="scientific">Diaporthe vaccinii</name>
    <dbReference type="NCBI Taxonomy" id="105482"/>
    <lineage>
        <taxon>Eukaryota</taxon>
        <taxon>Fungi</taxon>
        <taxon>Dikarya</taxon>
        <taxon>Ascomycota</taxon>
        <taxon>Pezizomycotina</taxon>
        <taxon>Sordariomycetes</taxon>
        <taxon>Sordariomycetidae</taxon>
        <taxon>Diaporthales</taxon>
        <taxon>Diaporthaceae</taxon>
        <taxon>Diaporthe</taxon>
        <taxon>Diaporthe eres species complex</taxon>
    </lineage>
</organism>
<sequence length="331" mass="36954">MGAAQRRTRCSSTNVPYPLPPAPPTITIPTSSSIIQYSQDQTTAPDRTYQLPNPSPQQSFPYSFEKKKNLVRTRTSSSLLYRDHNSPRQETKTASISRTPTVTMAITRLWFFTLKPDSSTRDPAFLSLWANILELCAMYTPTPRSSTSSQLQLALNPQPRRCHHFLFQSSQDERLLVLISTYPSMALCRQADVAYSKRHKDEVLRHVTHRALRQMDIEDAEVVPALLESRSGGKGGAGGEVSVTLSKRDPLTLELVESRSSGGNRAPVPPPTQEISGPDSSEIPLIPGVDFSDVLEAQRSEGKKWISMSRGKSDHHVEDEEVFRLKQLLAR</sequence>
<feature type="region of interest" description="Disordered" evidence="1">
    <location>
        <begin position="1"/>
        <end position="25"/>
    </location>
</feature>
<feature type="compositionally biased region" description="Basic and acidic residues" evidence="1">
    <location>
        <begin position="81"/>
        <end position="91"/>
    </location>
</feature>
<evidence type="ECO:0000313" key="2">
    <source>
        <dbReference type="EMBL" id="KAL2292901.1"/>
    </source>
</evidence>
<dbReference type="EMBL" id="JBAWTH010000002">
    <property type="protein sequence ID" value="KAL2292901.1"/>
    <property type="molecule type" value="Genomic_DNA"/>
</dbReference>
<accession>A0ABR4FEH6</accession>
<reference evidence="2 3" key="1">
    <citation type="submission" date="2024-03" db="EMBL/GenBank/DDBJ databases">
        <title>A high-quality draft genome sequence of Diaporthe vaccinii, a causative agent of upright dieback and viscid rot disease in cranberry plants.</title>
        <authorList>
            <person name="Sarrasin M."/>
            <person name="Lang B.F."/>
            <person name="Burger G."/>
        </authorList>
    </citation>
    <scope>NUCLEOTIDE SEQUENCE [LARGE SCALE GENOMIC DNA]</scope>
    <source>
        <strain evidence="2 3">IS7</strain>
    </source>
</reference>
<name>A0ABR4FEH6_9PEZI</name>
<feature type="region of interest" description="Disordered" evidence="1">
    <location>
        <begin position="75"/>
        <end position="97"/>
    </location>
</feature>
<protein>
    <submittedName>
        <fullName evidence="2">Uncharacterized protein</fullName>
    </submittedName>
</protein>
<evidence type="ECO:0000313" key="3">
    <source>
        <dbReference type="Proteomes" id="UP001600888"/>
    </source>
</evidence>
<comment type="caution">
    <text evidence="2">The sequence shown here is derived from an EMBL/GenBank/DDBJ whole genome shotgun (WGS) entry which is preliminary data.</text>
</comment>
<dbReference type="Proteomes" id="UP001600888">
    <property type="component" value="Unassembled WGS sequence"/>
</dbReference>